<keyword evidence="9" id="KW-0256">Endoplasmic reticulum</keyword>
<dbReference type="InterPro" id="IPR037468">
    <property type="entry name" value="ARGOS/ARL/OSR1"/>
</dbReference>
<evidence type="ECO:0000256" key="10">
    <source>
        <dbReference type="ARBA" id="ARBA00022989"/>
    </source>
</evidence>
<feature type="transmembrane region" description="Helical" evidence="13">
    <location>
        <begin position="35"/>
        <end position="57"/>
    </location>
</feature>
<keyword evidence="6" id="KW-0217">Developmental protein</keyword>
<evidence type="ECO:0000256" key="5">
    <source>
        <dbReference type="ARBA" id="ARBA00006891"/>
    </source>
</evidence>
<dbReference type="GO" id="GO:0016020">
    <property type="term" value="C:membrane"/>
    <property type="evidence" value="ECO:0007669"/>
    <property type="project" value="UniProtKB-SubCell"/>
</dbReference>
<evidence type="ECO:0000256" key="11">
    <source>
        <dbReference type="ARBA" id="ARBA00023136"/>
    </source>
</evidence>
<organism evidence="14 15">
    <name type="scientific">Musa troglodytarum</name>
    <name type="common">fe'i banana</name>
    <dbReference type="NCBI Taxonomy" id="320322"/>
    <lineage>
        <taxon>Eukaryota</taxon>
        <taxon>Viridiplantae</taxon>
        <taxon>Streptophyta</taxon>
        <taxon>Embryophyta</taxon>
        <taxon>Tracheophyta</taxon>
        <taxon>Spermatophyta</taxon>
        <taxon>Magnoliopsida</taxon>
        <taxon>Liliopsida</taxon>
        <taxon>Zingiberales</taxon>
        <taxon>Musaceae</taxon>
        <taxon>Musa</taxon>
    </lineage>
</organism>
<evidence type="ECO:0000256" key="6">
    <source>
        <dbReference type="ARBA" id="ARBA00022473"/>
    </source>
</evidence>
<evidence type="ECO:0000256" key="4">
    <source>
        <dbReference type="ARBA" id="ARBA00004496"/>
    </source>
</evidence>
<feature type="transmembrane region" description="Helical" evidence="13">
    <location>
        <begin position="63"/>
        <end position="83"/>
    </location>
</feature>
<evidence type="ECO:0000256" key="3">
    <source>
        <dbReference type="ARBA" id="ARBA00004240"/>
    </source>
</evidence>
<keyword evidence="12" id="KW-0539">Nucleus</keyword>
<evidence type="ECO:0000256" key="2">
    <source>
        <dbReference type="ARBA" id="ARBA00004141"/>
    </source>
</evidence>
<name>A0A9E7EC67_9LILI</name>
<evidence type="ECO:0000313" key="15">
    <source>
        <dbReference type="Proteomes" id="UP001055439"/>
    </source>
</evidence>
<dbReference type="PANTHER" id="PTHR36023">
    <property type="entry name" value="ARGOS-LIKE PROTEIN"/>
    <property type="match status" value="1"/>
</dbReference>
<sequence length="105" mass="12189">MERRERRTLIEGPRVEFMRSQSQANAPRRFHSSYYTVESFLILLCLTVSLLILPLILPPLPPPPFLLLFIPICMLFMLLFMACMPSRAQDVTSPYLECAETFSYT</sequence>
<evidence type="ECO:0000256" key="8">
    <source>
        <dbReference type="ARBA" id="ARBA00022692"/>
    </source>
</evidence>
<keyword evidence="15" id="KW-1185">Reference proteome</keyword>
<evidence type="ECO:0000313" key="14">
    <source>
        <dbReference type="EMBL" id="URD74419.1"/>
    </source>
</evidence>
<proteinExistence type="inferred from homology"/>
<dbReference type="Proteomes" id="UP001055439">
    <property type="component" value="Chromosome 1"/>
</dbReference>
<keyword evidence="7" id="KW-0963">Cytoplasm</keyword>
<dbReference type="EMBL" id="CP097502">
    <property type="protein sequence ID" value="URD74419.1"/>
    <property type="molecule type" value="Genomic_DNA"/>
</dbReference>
<dbReference type="GO" id="GO:0005634">
    <property type="term" value="C:nucleus"/>
    <property type="evidence" value="ECO:0007669"/>
    <property type="project" value="UniProtKB-SubCell"/>
</dbReference>
<evidence type="ECO:0000256" key="1">
    <source>
        <dbReference type="ARBA" id="ARBA00004123"/>
    </source>
</evidence>
<evidence type="ECO:0000256" key="12">
    <source>
        <dbReference type="ARBA" id="ARBA00023242"/>
    </source>
</evidence>
<dbReference type="PANTHER" id="PTHR36023:SF3">
    <property type="entry name" value="ARGOS-LIKE PROTEIN"/>
    <property type="match status" value="1"/>
</dbReference>
<evidence type="ECO:0000256" key="13">
    <source>
        <dbReference type="SAM" id="Phobius"/>
    </source>
</evidence>
<keyword evidence="8 13" id="KW-0812">Transmembrane</keyword>
<dbReference type="AlphaFoldDB" id="A0A9E7EC67"/>
<reference evidence="14" key="1">
    <citation type="submission" date="2022-05" db="EMBL/GenBank/DDBJ databases">
        <title>The Musa troglodytarum L. genome provides insights into the mechanism of non-climacteric behaviour and enrichment of carotenoids.</title>
        <authorList>
            <person name="Wang J."/>
        </authorList>
    </citation>
    <scope>NUCLEOTIDE SEQUENCE</scope>
    <source>
        <tissue evidence="14">Leaf</tissue>
    </source>
</reference>
<keyword evidence="10 13" id="KW-1133">Transmembrane helix</keyword>
<keyword evidence="11 13" id="KW-0472">Membrane</keyword>
<comment type="similarity">
    <text evidence="5">Belongs to the plant organ size related (OSR) protein family.</text>
</comment>
<accession>A0A9E7EC67</accession>
<protein>
    <submittedName>
        <fullName evidence="14">Auxin-regulated protein involved in organ size</fullName>
    </submittedName>
</protein>
<dbReference type="GO" id="GO:0009725">
    <property type="term" value="P:response to hormone"/>
    <property type="evidence" value="ECO:0007669"/>
    <property type="project" value="UniProtKB-ARBA"/>
</dbReference>
<comment type="subcellular location">
    <subcellularLocation>
        <location evidence="4">Cytoplasm</location>
    </subcellularLocation>
    <subcellularLocation>
        <location evidence="3">Endoplasmic reticulum</location>
    </subcellularLocation>
    <subcellularLocation>
        <location evidence="2">Membrane</location>
        <topology evidence="2">Multi-pass membrane protein</topology>
    </subcellularLocation>
    <subcellularLocation>
        <location evidence="1">Nucleus</location>
    </subcellularLocation>
</comment>
<dbReference type="GO" id="GO:0046622">
    <property type="term" value="P:positive regulation of organ growth"/>
    <property type="evidence" value="ECO:0007669"/>
    <property type="project" value="InterPro"/>
</dbReference>
<gene>
    <name evidence="14" type="ORF">MUK42_36221</name>
</gene>
<evidence type="ECO:0000256" key="9">
    <source>
        <dbReference type="ARBA" id="ARBA00022824"/>
    </source>
</evidence>
<evidence type="ECO:0000256" key="7">
    <source>
        <dbReference type="ARBA" id="ARBA00022490"/>
    </source>
</evidence>
<dbReference type="GO" id="GO:0005783">
    <property type="term" value="C:endoplasmic reticulum"/>
    <property type="evidence" value="ECO:0007669"/>
    <property type="project" value="UniProtKB-SubCell"/>
</dbReference>